<dbReference type="GO" id="GO:0005634">
    <property type="term" value="C:nucleus"/>
    <property type="evidence" value="ECO:0007669"/>
    <property type="project" value="UniProtKB-SubCell"/>
</dbReference>
<dbReference type="Pfam" id="PF00533">
    <property type="entry name" value="BRCT"/>
    <property type="match status" value="1"/>
</dbReference>
<keyword evidence="12" id="KW-0496">Mitochondrion</keyword>
<dbReference type="PROSITE" id="PS50172">
    <property type="entry name" value="BRCT"/>
    <property type="match status" value="1"/>
</dbReference>
<evidence type="ECO:0000256" key="14">
    <source>
        <dbReference type="ARBA" id="ARBA00023242"/>
    </source>
</evidence>
<feature type="compositionally biased region" description="Acidic residues" evidence="18">
    <location>
        <begin position="297"/>
        <end position="308"/>
    </location>
</feature>
<comment type="subcellular location">
    <subcellularLocation>
        <location evidence="2">Mitochondrion</location>
    </subcellularLocation>
    <subcellularLocation>
        <location evidence="1 16">Nucleus</location>
    </subcellularLocation>
</comment>
<dbReference type="GO" id="GO:0046872">
    <property type="term" value="F:metal ion binding"/>
    <property type="evidence" value="ECO:0007669"/>
    <property type="project" value="UniProtKB-KW"/>
</dbReference>
<dbReference type="EMBL" id="KZ678586">
    <property type="protein sequence ID" value="PSR78896.1"/>
    <property type="molecule type" value="Genomic_DNA"/>
</dbReference>
<dbReference type="InterPro" id="IPR001126">
    <property type="entry name" value="UmuC"/>
</dbReference>
<feature type="region of interest" description="Disordered" evidence="18">
    <location>
        <begin position="205"/>
        <end position="243"/>
    </location>
</feature>
<dbReference type="Pfam" id="PF00817">
    <property type="entry name" value="IMS"/>
    <property type="match status" value="1"/>
</dbReference>
<evidence type="ECO:0000256" key="11">
    <source>
        <dbReference type="ARBA" id="ARBA00023125"/>
    </source>
</evidence>
<dbReference type="FunCoup" id="A0A2T2ZXA2">
    <property type="interactions" value="821"/>
</dbReference>
<evidence type="ECO:0000256" key="2">
    <source>
        <dbReference type="ARBA" id="ARBA00004173"/>
    </source>
</evidence>
<dbReference type="SMART" id="SM00292">
    <property type="entry name" value="BRCT"/>
    <property type="match status" value="1"/>
</dbReference>
<dbReference type="FunFam" id="3.30.1490.100:FF:000001">
    <property type="entry name" value="DNA repair protein REV1"/>
    <property type="match status" value="1"/>
</dbReference>
<evidence type="ECO:0000256" key="12">
    <source>
        <dbReference type="ARBA" id="ARBA00023128"/>
    </source>
</evidence>
<sequence>MGSRLDQNSSAMRKRISAHTFSDEGGDEYEPSAFGGFSDYMRRKKIKLQNLDEELRRRSASSSGSSLPPVFKGIVAHVSGYTQPPLHVLHKDLVAHGAGFLQYLDGKTSATHIIASSLTPKKAIEFRDYRIVKPAWVVDSIAAGRMLPWTEYRVVDGGPRQKVIKFDDGGRLSSQVSITPQQKRGYREQIQNSFYTSQFKSPATPVSAGTVRAGSPPSLSSSSAVRHRSWIPTPSPAFTPSKLQPVETIEDDDNELGLDLAAATSSRSRLRTSSPGLMLPPETDPSPVDFDIPSAQIEEEDEPQEQVVEEPVPVPEPHGHRKDSHEPPGNASERATRTPSKKLMTSEEHNAWLLSDPRLRKSSTANPAFLQQYYGSSRLHHLSSWKAELKSRMQRLASEKAATGSNRPIKRRAGARRYIMHVDFDSFFCAVSLKRAPAYVDKPAVVAHSTGTGSEIASCNYPARRYGIKNGMWMKKALELYADIKVLPYDFPAYEEASKLFYEAILDVGGVVQSVSIDEALVDITTLVLKASGSDGHGLSEGSIWREQEKANNIAAELRTRVKDSTGCNVSIGIGGNILLAKVALRRAKPAGQYQILPEEILSFLGELQVEDLPGVAYSIRTKLEEIGIRFVKDLRDTSKERLVSVLGPKTGEKLWEFARGIDRTEVGDQPVRKSVSAEVNWGIRFMSQPEAEEFVMNLCKELERRLLNEGVKGTHLTVKIMRRSLDAPLDPAKHLGHGKCDTFNKSAVFGVATHNAEAIGKEAVAILRSYKFSPGDLRGLGVQLQKLEPIKASAAAPEGSQKKLNFGGAFGPGTINAISKKAAPQSGLHPSRHGDDEISDFGSPDKQSKRKTDDDNIDDDDDEHLDRRRSGGREVTNDPIAEDPVTPRKSKTKTPSIHPALALARANEADVKANTPLNMMGTQFIMPTNPDGAVLAELPQDIRSRLTAQQKLRNVGAGPSREQSPAIWSNASAPQSRDQSPVLVGAVEIPPDIDPEVFHALPEDVKAEVLASYAAAPAQQPQTPRRNTNEDGAMLFVQELDPEFLAELPEEVRREVMADHRRQKLAAAAQRAATIGGGGGANINNNNAGVILGLDLHASGRRGGRFASAAAAGGGGGHAGQGQQGQTTIPFPKRPAKVAFAAATSLSSATEVRDMLSAWHRETRSEGPHRDDVEVLERYLARVICEERDLDKVRGLVGWLGWIIEDVDVDGDDGGGGGGGGDAQPQLLIQGREGWREALVSVKEAVQRALRERGMHPMVF</sequence>
<dbReference type="FunFam" id="3.40.50.10190:FF:000011">
    <property type="entry name" value="DNA repair protein REV1"/>
    <property type="match status" value="1"/>
</dbReference>
<evidence type="ECO:0000259" key="19">
    <source>
        <dbReference type="PROSITE" id="PS50172"/>
    </source>
</evidence>
<dbReference type="InterPro" id="IPR043128">
    <property type="entry name" value="Rev_trsase/Diguanyl_cyclase"/>
</dbReference>
<dbReference type="PANTHER" id="PTHR45990">
    <property type="entry name" value="DNA REPAIR PROTEIN REV1"/>
    <property type="match status" value="1"/>
</dbReference>
<dbReference type="InterPro" id="IPR036775">
    <property type="entry name" value="DNA_pol_Y-fam_lit_finger_sf"/>
</dbReference>
<dbReference type="GO" id="GO:0006281">
    <property type="term" value="P:DNA repair"/>
    <property type="evidence" value="ECO:0007669"/>
    <property type="project" value="UniProtKB-KW"/>
</dbReference>
<dbReference type="GO" id="GO:0003887">
    <property type="term" value="F:DNA-directed DNA polymerase activity"/>
    <property type="evidence" value="ECO:0007669"/>
    <property type="project" value="InterPro"/>
</dbReference>
<dbReference type="InterPro" id="IPR038401">
    <property type="entry name" value="Rev1_C_sf"/>
</dbReference>
<evidence type="ECO:0000256" key="4">
    <source>
        <dbReference type="ARBA" id="ARBA00020399"/>
    </source>
</evidence>
<dbReference type="Pfam" id="PF14377">
    <property type="entry name" value="UBM"/>
    <property type="match status" value="2"/>
</dbReference>
<keyword evidence="8 17" id="KW-0479">Metal-binding</keyword>
<organism evidence="21 22">
    <name type="scientific">Coniella lustricola</name>
    <dbReference type="NCBI Taxonomy" id="2025994"/>
    <lineage>
        <taxon>Eukaryota</taxon>
        <taxon>Fungi</taxon>
        <taxon>Dikarya</taxon>
        <taxon>Ascomycota</taxon>
        <taxon>Pezizomycotina</taxon>
        <taxon>Sordariomycetes</taxon>
        <taxon>Sordariomycetidae</taxon>
        <taxon>Diaporthales</taxon>
        <taxon>Schizoparmaceae</taxon>
        <taxon>Coniella</taxon>
    </lineage>
</organism>
<dbReference type="InterPro" id="IPR031991">
    <property type="entry name" value="Rev1_C"/>
</dbReference>
<dbReference type="STRING" id="2025994.A0A2T2ZXA2"/>
<evidence type="ECO:0000256" key="16">
    <source>
        <dbReference type="PIRNR" id="PIRNR036573"/>
    </source>
</evidence>
<dbReference type="InterPro" id="IPR025527">
    <property type="entry name" value="HUWE1/Rev1_UBM"/>
</dbReference>
<evidence type="ECO:0000256" key="6">
    <source>
        <dbReference type="ARBA" id="ARBA00022679"/>
    </source>
</evidence>
<evidence type="ECO:0000313" key="21">
    <source>
        <dbReference type="EMBL" id="PSR78896.1"/>
    </source>
</evidence>
<evidence type="ECO:0000256" key="10">
    <source>
        <dbReference type="ARBA" id="ARBA00022842"/>
    </source>
</evidence>
<feature type="compositionally biased region" description="Polar residues" evidence="18">
    <location>
        <begin position="962"/>
        <end position="980"/>
    </location>
</feature>
<feature type="compositionally biased region" description="Low complexity" evidence="18">
    <location>
        <begin position="262"/>
        <end position="274"/>
    </location>
</feature>
<dbReference type="Pfam" id="PF16727">
    <property type="entry name" value="REV1_C"/>
    <property type="match status" value="1"/>
</dbReference>
<dbReference type="PANTHER" id="PTHR45990:SF1">
    <property type="entry name" value="DNA REPAIR PROTEIN REV1"/>
    <property type="match status" value="1"/>
</dbReference>
<dbReference type="InterPro" id="IPR017961">
    <property type="entry name" value="DNA_pol_Y-fam_little_finger"/>
</dbReference>
<feature type="binding site" evidence="17">
    <location>
        <position position="519"/>
    </location>
    <ligand>
        <name>Mg(2+)</name>
        <dbReference type="ChEBI" id="CHEBI:18420"/>
        <label>1</label>
    </ligand>
</feature>
<keyword evidence="6 16" id="KW-0808">Transferase</keyword>
<dbReference type="InParanoid" id="A0A2T2ZXA2"/>
<dbReference type="EC" id="2.7.7.-" evidence="16"/>
<dbReference type="GO" id="GO:0003684">
    <property type="term" value="F:damaged DNA binding"/>
    <property type="evidence" value="ECO:0007669"/>
    <property type="project" value="UniProtKB-UniRule"/>
</dbReference>
<evidence type="ECO:0000256" key="18">
    <source>
        <dbReference type="SAM" id="MobiDB-lite"/>
    </source>
</evidence>
<protein>
    <recommendedName>
        <fullName evidence="4 16">DNA repair protein REV1</fullName>
        <ecNumber evidence="16">2.7.7.-</ecNumber>
    </recommendedName>
</protein>
<keyword evidence="9 16" id="KW-0227">DNA damage</keyword>
<feature type="region of interest" description="Disordered" evidence="18">
    <location>
        <begin position="953"/>
        <end position="980"/>
    </location>
</feature>
<dbReference type="CDD" id="cd01701">
    <property type="entry name" value="PolY_Rev1"/>
    <property type="match status" value="1"/>
</dbReference>
<dbReference type="OrthoDB" id="427711at2759"/>
<evidence type="ECO:0000256" key="3">
    <source>
        <dbReference type="ARBA" id="ARBA00010945"/>
    </source>
</evidence>
<dbReference type="InterPro" id="IPR043502">
    <property type="entry name" value="DNA/RNA_pol_sf"/>
</dbReference>
<keyword evidence="5 16" id="KW-0237">DNA synthesis</keyword>
<evidence type="ECO:0000256" key="8">
    <source>
        <dbReference type="ARBA" id="ARBA00022723"/>
    </source>
</evidence>
<keyword evidence="7 16" id="KW-0548">Nucleotidyltransferase</keyword>
<comment type="cofactor">
    <cofactor evidence="17">
        <name>Mg(2+)</name>
        <dbReference type="ChEBI" id="CHEBI:18420"/>
    </cofactor>
    <text evidence="17">Binds 2 magnesium ions.</text>
</comment>
<dbReference type="Gene3D" id="3.40.50.10190">
    <property type="entry name" value="BRCT domain"/>
    <property type="match status" value="1"/>
</dbReference>
<name>A0A2T2ZXA2_9PEZI</name>
<dbReference type="InterPro" id="IPR036420">
    <property type="entry name" value="BRCT_dom_sf"/>
</dbReference>
<evidence type="ECO:0000256" key="9">
    <source>
        <dbReference type="ARBA" id="ARBA00022763"/>
    </source>
</evidence>
<dbReference type="Gene3D" id="6.10.250.1490">
    <property type="match status" value="1"/>
</dbReference>
<dbReference type="GO" id="GO:0070987">
    <property type="term" value="P:error-free translesion synthesis"/>
    <property type="evidence" value="ECO:0007669"/>
    <property type="project" value="TreeGrafter"/>
</dbReference>
<dbReference type="InterPro" id="IPR012112">
    <property type="entry name" value="REV1"/>
</dbReference>
<evidence type="ECO:0000256" key="13">
    <source>
        <dbReference type="ARBA" id="ARBA00023204"/>
    </source>
</evidence>
<dbReference type="Gene3D" id="1.20.58.1280">
    <property type="entry name" value="DNA repair protein Rev1, C-terminal domain"/>
    <property type="match status" value="1"/>
</dbReference>
<feature type="binding site" evidence="17">
    <location>
        <position position="423"/>
    </location>
    <ligand>
        <name>Mg(2+)</name>
        <dbReference type="ChEBI" id="CHEBI:18420"/>
        <label>1</label>
    </ligand>
</feature>
<feature type="domain" description="UmuC" evidence="20">
    <location>
        <begin position="419"/>
        <end position="617"/>
    </location>
</feature>
<feature type="compositionally biased region" description="Gly residues" evidence="18">
    <location>
        <begin position="1113"/>
        <end position="1124"/>
    </location>
</feature>
<dbReference type="Gene3D" id="3.40.1170.60">
    <property type="match status" value="1"/>
</dbReference>
<dbReference type="InterPro" id="IPR001357">
    <property type="entry name" value="BRCT_dom"/>
</dbReference>
<dbReference type="PIRSF" id="PIRSF036573">
    <property type="entry name" value="REV1"/>
    <property type="match status" value="1"/>
</dbReference>
<dbReference type="CDD" id="cd17719">
    <property type="entry name" value="BRCT_Rev1"/>
    <property type="match status" value="1"/>
</dbReference>
<dbReference type="AlphaFoldDB" id="A0A2T2ZXA2"/>
<keyword evidence="10 17" id="KW-0460">Magnesium</keyword>
<feature type="region of interest" description="Disordered" evidence="18">
    <location>
        <begin position="262"/>
        <end position="344"/>
    </location>
</feature>
<dbReference type="Proteomes" id="UP000241462">
    <property type="component" value="Unassembled WGS sequence"/>
</dbReference>
<keyword evidence="14 16" id="KW-0539">Nucleus</keyword>
<comment type="similarity">
    <text evidence="3 16">Belongs to the DNA polymerase type-Y family.</text>
</comment>
<feature type="compositionally biased region" description="Basic and acidic residues" evidence="18">
    <location>
        <begin position="865"/>
        <end position="877"/>
    </location>
</feature>
<evidence type="ECO:0000256" key="1">
    <source>
        <dbReference type="ARBA" id="ARBA00004123"/>
    </source>
</evidence>
<feature type="region of interest" description="Disordered" evidence="18">
    <location>
        <begin position="1110"/>
        <end position="1129"/>
    </location>
</feature>
<dbReference type="FunFam" id="3.30.70.270:FF:000040">
    <property type="entry name" value="DNA repair protein REV1"/>
    <property type="match status" value="1"/>
</dbReference>
<feature type="compositionally biased region" description="Polar residues" evidence="18">
    <location>
        <begin position="1"/>
        <end position="11"/>
    </location>
</feature>
<dbReference type="Gene3D" id="6.10.250.1630">
    <property type="match status" value="2"/>
</dbReference>
<dbReference type="Gene3D" id="3.30.1490.100">
    <property type="entry name" value="DNA polymerase, Y-family, little finger domain"/>
    <property type="match status" value="1"/>
</dbReference>
<keyword evidence="13 16" id="KW-0234">DNA repair</keyword>
<dbReference type="SUPFAM" id="SSF52113">
    <property type="entry name" value="BRCT domain"/>
    <property type="match status" value="1"/>
</dbReference>
<dbReference type="Gene3D" id="1.10.150.20">
    <property type="entry name" value="5' to 3' exonuclease, C-terminal subdomain"/>
    <property type="match status" value="1"/>
</dbReference>
<dbReference type="Pfam" id="PF11799">
    <property type="entry name" value="IMS_C"/>
    <property type="match status" value="1"/>
</dbReference>
<comment type="function">
    <text evidence="15">Deoxycytidyl transferase involved in DNA repair. Transfers a dCMP residue from dCTP to the 3'-end of a DNA primer in a template-dependent reaction. May assist in the first step in the bypass of abasic lesions by the insertion of a nucleotide opposite the lesion. Required for normal induction of mutations by physical and chemical agents. Involved in mitochondrial DNA mutagenesis.</text>
</comment>
<dbReference type="GO" id="GO:0005739">
    <property type="term" value="C:mitochondrion"/>
    <property type="evidence" value="ECO:0007669"/>
    <property type="project" value="UniProtKB-SubCell"/>
</dbReference>
<accession>A0A2T2ZXA2</accession>
<evidence type="ECO:0000256" key="5">
    <source>
        <dbReference type="ARBA" id="ARBA00022634"/>
    </source>
</evidence>
<proteinExistence type="inferred from homology"/>
<gene>
    <name evidence="21" type="ORF">BD289DRAFT_110088</name>
</gene>
<dbReference type="InterPro" id="IPR053848">
    <property type="entry name" value="IMS_HHH_1"/>
</dbReference>
<evidence type="ECO:0000256" key="17">
    <source>
        <dbReference type="PIRSR" id="PIRSR036573-2"/>
    </source>
</evidence>
<keyword evidence="22" id="KW-1185">Reference proteome</keyword>
<evidence type="ECO:0000256" key="7">
    <source>
        <dbReference type="ARBA" id="ARBA00022695"/>
    </source>
</evidence>
<dbReference type="SUPFAM" id="SSF56672">
    <property type="entry name" value="DNA/RNA polymerases"/>
    <property type="match status" value="1"/>
</dbReference>
<evidence type="ECO:0000259" key="20">
    <source>
        <dbReference type="PROSITE" id="PS50173"/>
    </source>
</evidence>
<dbReference type="GO" id="GO:0017125">
    <property type="term" value="F:deoxycytidyl transferase activity"/>
    <property type="evidence" value="ECO:0007669"/>
    <property type="project" value="TreeGrafter"/>
</dbReference>
<feature type="region of interest" description="Disordered" evidence="18">
    <location>
        <begin position="822"/>
        <end position="896"/>
    </location>
</feature>
<feature type="domain" description="BRCT" evidence="19">
    <location>
        <begin position="66"/>
        <end position="154"/>
    </location>
</feature>
<feature type="binding site" evidence="17">
    <location>
        <position position="518"/>
    </location>
    <ligand>
        <name>Mg(2+)</name>
        <dbReference type="ChEBI" id="CHEBI:18420"/>
        <label>1</label>
    </ligand>
</feature>
<dbReference type="Pfam" id="PF21999">
    <property type="entry name" value="IMS_HHH_1"/>
    <property type="match status" value="1"/>
</dbReference>
<reference evidence="21 22" key="1">
    <citation type="journal article" date="2018" name="Mycol. Prog.">
        <title>Coniella lustricola, a new species from submerged detritus.</title>
        <authorList>
            <person name="Raudabaugh D.B."/>
            <person name="Iturriaga T."/>
            <person name="Carver A."/>
            <person name="Mondo S."/>
            <person name="Pangilinan J."/>
            <person name="Lipzen A."/>
            <person name="He G."/>
            <person name="Amirebrahimi M."/>
            <person name="Grigoriev I.V."/>
            <person name="Miller A.N."/>
        </authorList>
    </citation>
    <scope>NUCLEOTIDE SEQUENCE [LARGE SCALE GENOMIC DNA]</scope>
    <source>
        <strain evidence="21 22">B22-T-1</strain>
    </source>
</reference>
<evidence type="ECO:0000313" key="22">
    <source>
        <dbReference type="Proteomes" id="UP000241462"/>
    </source>
</evidence>
<keyword evidence="11 16" id="KW-0238">DNA-binding</keyword>
<evidence type="ECO:0000256" key="15">
    <source>
        <dbReference type="ARBA" id="ARBA00058985"/>
    </source>
</evidence>
<dbReference type="PROSITE" id="PS50173">
    <property type="entry name" value="UMUC"/>
    <property type="match status" value="1"/>
</dbReference>
<dbReference type="GO" id="GO:0042276">
    <property type="term" value="P:error-prone translesion synthesis"/>
    <property type="evidence" value="ECO:0007669"/>
    <property type="project" value="InterPro"/>
</dbReference>
<dbReference type="SUPFAM" id="SSF100879">
    <property type="entry name" value="Lesion bypass DNA polymerase (Y-family), little finger domain"/>
    <property type="match status" value="1"/>
</dbReference>
<feature type="region of interest" description="Disordered" evidence="18">
    <location>
        <begin position="1"/>
        <end position="29"/>
    </location>
</feature>
<dbReference type="Gene3D" id="3.30.70.270">
    <property type="match status" value="1"/>
</dbReference>